<accession>A0ACB8UK14</accession>
<protein>
    <submittedName>
        <fullName evidence="1">Endonuclease/exonuclease/phosphatase</fullName>
    </submittedName>
</protein>
<proteinExistence type="predicted"/>
<feature type="non-terminal residue" evidence="1">
    <location>
        <position position="354"/>
    </location>
</feature>
<comment type="caution">
    <text evidence="1">The sequence shown here is derived from an EMBL/GenBank/DDBJ whole genome shotgun (WGS) entry which is preliminary data.</text>
</comment>
<keyword evidence="2" id="KW-1185">Reference proteome</keyword>
<dbReference type="Proteomes" id="UP001055072">
    <property type="component" value="Unassembled WGS sequence"/>
</dbReference>
<reference evidence="1" key="1">
    <citation type="journal article" date="2021" name="Environ. Microbiol.">
        <title>Gene family expansions and transcriptome signatures uncover fungal adaptations to wood decay.</title>
        <authorList>
            <person name="Hage H."/>
            <person name="Miyauchi S."/>
            <person name="Viragh M."/>
            <person name="Drula E."/>
            <person name="Min B."/>
            <person name="Chaduli D."/>
            <person name="Navarro D."/>
            <person name="Favel A."/>
            <person name="Norest M."/>
            <person name="Lesage-Meessen L."/>
            <person name="Balint B."/>
            <person name="Merenyi Z."/>
            <person name="de Eugenio L."/>
            <person name="Morin E."/>
            <person name="Martinez A.T."/>
            <person name="Baldrian P."/>
            <person name="Stursova M."/>
            <person name="Martinez M.J."/>
            <person name="Novotny C."/>
            <person name="Magnuson J.K."/>
            <person name="Spatafora J.W."/>
            <person name="Maurice S."/>
            <person name="Pangilinan J."/>
            <person name="Andreopoulos W."/>
            <person name="LaButti K."/>
            <person name="Hundley H."/>
            <person name="Na H."/>
            <person name="Kuo A."/>
            <person name="Barry K."/>
            <person name="Lipzen A."/>
            <person name="Henrissat B."/>
            <person name="Riley R."/>
            <person name="Ahrendt S."/>
            <person name="Nagy L.G."/>
            <person name="Grigoriev I.V."/>
            <person name="Martin F."/>
            <person name="Rosso M.N."/>
        </authorList>
    </citation>
    <scope>NUCLEOTIDE SEQUENCE</scope>
    <source>
        <strain evidence="1">CBS 384.51</strain>
    </source>
</reference>
<keyword evidence="1" id="KW-0540">Nuclease</keyword>
<keyword evidence="1" id="KW-0255">Endonuclease</keyword>
<organism evidence="1 2">
    <name type="scientific">Irpex rosettiformis</name>
    <dbReference type="NCBI Taxonomy" id="378272"/>
    <lineage>
        <taxon>Eukaryota</taxon>
        <taxon>Fungi</taxon>
        <taxon>Dikarya</taxon>
        <taxon>Basidiomycota</taxon>
        <taxon>Agaricomycotina</taxon>
        <taxon>Agaricomycetes</taxon>
        <taxon>Polyporales</taxon>
        <taxon>Irpicaceae</taxon>
        <taxon>Irpex</taxon>
    </lineage>
</organism>
<gene>
    <name evidence="1" type="ORF">BDY19DRAFT_879046</name>
</gene>
<dbReference type="EMBL" id="MU274900">
    <property type="protein sequence ID" value="KAI0094526.1"/>
    <property type="molecule type" value="Genomic_DNA"/>
</dbReference>
<evidence type="ECO:0000313" key="1">
    <source>
        <dbReference type="EMBL" id="KAI0094526.1"/>
    </source>
</evidence>
<name>A0ACB8UK14_9APHY</name>
<sequence length="354" mass="40451">MRGHGAASLGDPNNKWTQIKDLIRKNKIGILALQETHSNPQYIESVNDLYKHTLHVVNSANPERPNAHGVALVINKRLLPTDEMQTWPLIPGRAILARIRWHKDNYLNILAVYAPNDPTQNATFWLAVHTQIAELGLTKPDITLGDFNLVEDAIDRLPSHSDQRTATDNLQYMIRDYELNDGWRVTNPDSLAFTFGLNNIGSKSRIDRIYVTKTLLDTAQDWKITHSDNVNTDHQLISVKLSNKNVPYVGPGRWNMPKLLLQDKEVIEFIQEKGLNLEQNTAAALRQRTSENNPQRLFREFKIELTTKLRQRARIAVPKIEATIRKLQTNLDTLLQKGMTLRNDQDELSIALIQ</sequence>
<evidence type="ECO:0000313" key="2">
    <source>
        <dbReference type="Proteomes" id="UP001055072"/>
    </source>
</evidence>
<keyword evidence="1" id="KW-0378">Hydrolase</keyword>